<organism evidence="3 4">
    <name type="scientific">Candidatus Thiodictyon syntrophicum</name>
    <dbReference type="NCBI Taxonomy" id="1166950"/>
    <lineage>
        <taxon>Bacteria</taxon>
        <taxon>Pseudomonadati</taxon>
        <taxon>Pseudomonadota</taxon>
        <taxon>Gammaproteobacteria</taxon>
        <taxon>Chromatiales</taxon>
        <taxon>Chromatiaceae</taxon>
        <taxon>Thiodictyon</taxon>
    </lineage>
</organism>
<dbReference type="AlphaFoldDB" id="A0A2K8UA97"/>
<feature type="compositionally biased region" description="Basic and acidic residues" evidence="1">
    <location>
        <begin position="380"/>
        <end position="393"/>
    </location>
</feature>
<accession>A0A2K8UA97</accession>
<feature type="region of interest" description="Disordered" evidence="1">
    <location>
        <begin position="358"/>
        <end position="393"/>
    </location>
</feature>
<evidence type="ECO:0000313" key="4">
    <source>
        <dbReference type="Proteomes" id="UP000232638"/>
    </source>
</evidence>
<evidence type="ECO:0000313" key="3">
    <source>
        <dbReference type="EMBL" id="AUB82496.1"/>
    </source>
</evidence>
<dbReference type="InterPro" id="IPR042095">
    <property type="entry name" value="SUMF_sf"/>
</dbReference>
<evidence type="ECO:0000259" key="2">
    <source>
        <dbReference type="Pfam" id="PF03781"/>
    </source>
</evidence>
<dbReference type="SUPFAM" id="SSF56436">
    <property type="entry name" value="C-type lectin-like"/>
    <property type="match status" value="1"/>
</dbReference>
<dbReference type="Pfam" id="PF03781">
    <property type="entry name" value="FGE-sulfatase"/>
    <property type="match status" value="1"/>
</dbReference>
<dbReference type="EMBL" id="CP020370">
    <property type="protein sequence ID" value="AUB82496.1"/>
    <property type="molecule type" value="Genomic_DNA"/>
</dbReference>
<dbReference type="Proteomes" id="UP000232638">
    <property type="component" value="Chromosome"/>
</dbReference>
<dbReference type="InterPro" id="IPR005532">
    <property type="entry name" value="SUMF_dom"/>
</dbReference>
<dbReference type="PANTHER" id="PTHR23150">
    <property type="entry name" value="SULFATASE MODIFYING FACTOR 1, 2"/>
    <property type="match status" value="1"/>
</dbReference>
<feature type="compositionally biased region" description="Pro residues" evidence="1">
    <location>
        <begin position="78"/>
        <end position="92"/>
    </location>
</feature>
<dbReference type="KEGG" id="tsy:THSYN_17125"/>
<name>A0A2K8UA97_9GAMM</name>
<feature type="region of interest" description="Disordered" evidence="1">
    <location>
        <begin position="1"/>
        <end position="98"/>
    </location>
</feature>
<feature type="compositionally biased region" description="Low complexity" evidence="1">
    <location>
        <begin position="62"/>
        <end position="74"/>
    </location>
</feature>
<feature type="domain" description="Sulfatase-modifying factor enzyme-like" evidence="2">
    <location>
        <begin position="154"/>
        <end position="365"/>
    </location>
</feature>
<feature type="compositionally biased region" description="Basic and acidic residues" evidence="1">
    <location>
        <begin position="1"/>
        <end position="10"/>
    </location>
</feature>
<dbReference type="PANTHER" id="PTHR23150:SF19">
    <property type="entry name" value="FORMYLGLYCINE-GENERATING ENZYME"/>
    <property type="match status" value="1"/>
</dbReference>
<dbReference type="InterPro" id="IPR016187">
    <property type="entry name" value="CTDL_fold"/>
</dbReference>
<keyword evidence="4" id="KW-1185">Reference proteome</keyword>
<proteinExistence type="predicted"/>
<dbReference type="Gene3D" id="3.90.1580.10">
    <property type="entry name" value="paralog of FGE (formylglycine-generating enzyme)"/>
    <property type="match status" value="1"/>
</dbReference>
<dbReference type="InterPro" id="IPR051043">
    <property type="entry name" value="Sulfatase_Mod_Factor_Kinase"/>
</dbReference>
<reference evidence="3 4" key="1">
    <citation type="submission" date="2017-03" db="EMBL/GenBank/DDBJ databases">
        <title>Complete genome sequence of Candidatus 'Thiodictyon syntrophicum' sp. nov. strain Cad16T, a photolithoautotroph purple sulfur bacterium isolated from an alpine meromictic lake.</title>
        <authorList>
            <person name="Luedin S.M."/>
            <person name="Pothier J.F."/>
            <person name="Danza F."/>
            <person name="Storelli N."/>
            <person name="Wittwer M."/>
            <person name="Tonolla M."/>
        </authorList>
    </citation>
    <scope>NUCLEOTIDE SEQUENCE [LARGE SCALE GENOMIC DNA]</scope>
    <source>
        <strain evidence="3 4">Cad16T</strain>
    </source>
</reference>
<sequence length="393" mass="43264">MPPHGPDRHPVLPPCHCGGRRRKAKGRRCVGRGSGCPPKARRPAALLLVRGLPPPHRSLWERPAAAPRRAPGARSVTGPPPSPPPGPPPDQFPAPWASDWGEDPFGLWQAFTYKGARQGFRWIPPTPEPFLMGSPEGEHGRSSDERRHPVLLTRGFWLADTACTQALWQAVMGGNPSDFKGERRPVENVSWDDVQGFIERLDAELAAFAGRRATRRLGGVDADQASDQHLRLPTEAQWEYACRAGTTGPFSFGDDLSPEQANYNGNYPYRGDRKGLYREETLDVASLPPNPWGLYEMHGNVWEWCSDWYGDYPSGPATDPVGPDSGEWRVLRGGSWANVAQGLRSAYRGRLGPGNRNRDYGFRLALGPEPRPAGQAGQPGRERGRTARAGSER</sequence>
<protein>
    <submittedName>
        <fullName evidence="3">Sulfatase-modifying factor protein</fullName>
    </submittedName>
</protein>
<gene>
    <name evidence="3" type="ORF">THSYN_17125</name>
</gene>
<feature type="compositionally biased region" description="Basic residues" evidence="1">
    <location>
        <begin position="18"/>
        <end position="30"/>
    </location>
</feature>
<dbReference type="OrthoDB" id="9768004at2"/>
<evidence type="ECO:0000256" key="1">
    <source>
        <dbReference type="SAM" id="MobiDB-lite"/>
    </source>
</evidence>
<dbReference type="GO" id="GO:0120147">
    <property type="term" value="F:formylglycine-generating oxidase activity"/>
    <property type="evidence" value="ECO:0007669"/>
    <property type="project" value="TreeGrafter"/>
</dbReference>